<dbReference type="RefSeq" id="WP_145207481.1">
    <property type="nucleotide sequence ID" value="NZ_CP036432.1"/>
</dbReference>
<name>A0ABX5XIB8_9BACT</name>
<organism evidence="2 3">
    <name type="scientific">Stieleria magnilauensis</name>
    <dbReference type="NCBI Taxonomy" id="2527963"/>
    <lineage>
        <taxon>Bacteria</taxon>
        <taxon>Pseudomonadati</taxon>
        <taxon>Planctomycetota</taxon>
        <taxon>Planctomycetia</taxon>
        <taxon>Pirellulales</taxon>
        <taxon>Pirellulaceae</taxon>
        <taxon>Stieleria</taxon>
    </lineage>
</organism>
<dbReference type="InterPro" id="IPR045584">
    <property type="entry name" value="Pilin-like"/>
</dbReference>
<reference evidence="2 3" key="1">
    <citation type="submission" date="2019-02" db="EMBL/GenBank/DDBJ databases">
        <title>Deep-cultivation of Planctomycetes and their phenomic and genomic characterization uncovers novel biology.</title>
        <authorList>
            <person name="Wiegand S."/>
            <person name="Jogler M."/>
            <person name="Boedeker C."/>
            <person name="Pinto D."/>
            <person name="Vollmers J."/>
            <person name="Rivas-Marin E."/>
            <person name="Kohn T."/>
            <person name="Peeters S.H."/>
            <person name="Heuer A."/>
            <person name="Rast P."/>
            <person name="Oberbeckmann S."/>
            <person name="Bunk B."/>
            <person name="Jeske O."/>
            <person name="Meyerdierks A."/>
            <person name="Storesund J.E."/>
            <person name="Kallscheuer N."/>
            <person name="Luecker S."/>
            <person name="Lage O.M."/>
            <person name="Pohl T."/>
            <person name="Merkel B.J."/>
            <person name="Hornburger P."/>
            <person name="Mueller R.-W."/>
            <person name="Bruemmer F."/>
            <person name="Labrenz M."/>
            <person name="Spormann A.M."/>
            <person name="Op den Camp H."/>
            <person name="Overmann J."/>
            <person name="Amann R."/>
            <person name="Jetten M.S.M."/>
            <person name="Mascher T."/>
            <person name="Medema M.H."/>
            <person name="Devos D.P."/>
            <person name="Kaster A.-K."/>
            <person name="Ovreas L."/>
            <person name="Rohde M."/>
            <person name="Galperin M.Y."/>
            <person name="Jogler C."/>
        </authorList>
    </citation>
    <scope>NUCLEOTIDE SEQUENCE [LARGE SCALE GENOMIC DNA]</scope>
    <source>
        <strain evidence="2 3">TBK1r</strain>
    </source>
</reference>
<accession>A0ABX5XIB8</accession>
<evidence type="ECO:0000259" key="1">
    <source>
        <dbReference type="Pfam" id="PF07596"/>
    </source>
</evidence>
<proteinExistence type="predicted"/>
<dbReference type="NCBIfam" id="TIGR02532">
    <property type="entry name" value="IV_pilin_GFxxxE"/>
    <property type="match status" value="1"/>
</dbReference>
<sequence>MKNRSPQRSGFTLVELLVVIAIIGILVGLLLPAVQAAREAARRMSCSNNFKQIGLALHNYHSAYKNLPMNATGTYDHPRNNDNFDNRFCLSWMVGVLPFIEQQGLWDQISNPFNKNRDGSIRPGVIPANDAPYPAMGPVPWNENYQPWLTQVPGFRCPSDPTQSTPARVAFTNYSACQGDAYFEGHHAGINWNGVPGTDGTWGDEAQARWARGVFRNHHFTKFRDILDGLSNTIAAGENMVDARERLVASVPYQDNTSNMALPPNHWEQFVDPDRPQYWDDSVINGRPGLDESANHGRGRRWPDARPQFSMFNTIRPPNSYSVYRGHGDFGYGSASSLHQGGAHILMADGAVVFITDSIESGDQNQVPYSNNDPNFGTRGAGKQSPYGLWGALGTKASKETIQESLNQ</sequence>
<dbReference type="SUPFAM" id="SSF54523">
    <property type="entry name" value="Pili subunits"/>
    <property type="match status" value="1"/>
</dbReference>
<dbReference type="PANTHER" id="PTHR30093:SF2">
    <property type="entry name" value="TYPE II SECRETION SYSTEM PROTEIN H"/>
    <property type="match status" value="1"/>
</dbReference>
<dbReference type="PROSITE" id="PS00409">
    <property type="entry name" value="PROKAR_NTER_METHYL"/>
    <property type="match status" value="1"/>
</dbReference>
<dbReference type="NCBIfam" id="TIGR04294">
    <property type="entry name" value="pre_pil_HX9DG"/>
    <property type="match status" value="1"/>
</dbReference>
<dbReference type="InterPro" id="IPR011453">
    <property type="entry name" value="DUF1559"/>
</dbReference>
<dbReference type="EMBL" id="CP036432">
    <property type="protein sequence ID" value="QDV81727.1"/>
    <property type="molecule type" value="Genomic_DNA"/>
</dbReference>
<dbReference type="Proteomes" id="UP000318081">
    <property type="component" value="Chromosome"/>
</dbReference>
<feature type="domain" description="DUF1559" evidence="1">
    <location>
        <begin position="35"/>
        <end position="361"/>
    </location>
</feature>
<dbReference type="InterPro" id="IPR027558">
    <property type="entry name" value="Pre_pil_HX9DG_C"/>
</dbReference>
<dbReference type="Gene3D" id="3.30.700.10">
    <property type="entry name" value="Glycoprotein, Type 4 Pilin"/>
    <property type="match status" value="1"/>
</dbReference>
<gene>
    <name evidence="2" type="ORF">TBK1r_06470</name>
</gene>
<dbReference type="PANTHER" id="PTHR30093">
    <property type="entry name" value="GENERAL SECRETION PATHWAY PROTEIN G"/>
    <property type="match status" value="1"/>
</dbReference>
<dbReference type="Pfam" id="PF07963">
    <property type="entry name" value="N_methyl"/>
    <property type="match status" value="1"/>
</dbReference>
<dbReference type="InterPro" id="IPR012902">
    <property type="entry name" value="N_methyl_site"/>
</dbReference>
<evidence type="ECO:0000313" key="3">
    <source>
        <dbReference type="Proteomes" id="UP000318081"/>
    </source>
</evidence>
<keyword evidence="3" id="KW-1185">Reference proteome</keyword>
<protein>
    <recommendedName>
        <fullName evidence="1">DUF1559 domain-containing protein</fullName>
    </recommendedName>
</protein>
<dbReference type="Pfam" id="PF07596">
    <property type="entry name" value="SBP_bac_10"/>
    <property type="match status" value="1"/>
</dbReference>
<evidence type="ECO:0000313" key="2">
    <source>
        <dbReference type="EMBL" id="QDV81727.1"/>
    </source>
</evidence>